<dbReference type="Gene3D" id="3.20.20.70">
    <property type="entry name" value="Aldolase class I"/>
    <property type="match status" value="1"/>
</dbReference>
<evidence type="ECO:0000256" key="1">
    <source>
        <dbReference type="ARBA" id="ARBA00022691"/>
    </source>
</evidence>
<dbReference type="SUPFAM" id="SSF102114">
    <property type="entry name" value="Radical SAM enzymes"/>
    <property type="match status" value="1"/>
</dbReference>
<keyword evidence="1" id="KW-0949">S-adenosyl-L-methionine</keyword>
<reference evidence="6" key="1">
    <citation type="journal article" date="2020" name="mSystems">
        <title>Genome- and Community-Level Interaction Insights into Carbon Utilization and Element Cycling Functions of Hydrothermarchaeota in Hydrothermal Sediment.</title>
        <authorList>
            <person name="Zhou Z."/>
            <person name="Liu Y."/>
            <person name="Xu W."/>
            <person name="Pan J."/>
            <person name="Luo Z.H."/>
            <person name="Li M."/>
        </authorList>
    </citation>
    <scope>NUCLEOTIDE SEQUENCE</scope>
    <source>
        <strain evidence="6">SpSt-629</strain>
    </source>
</reference>
<accession>A0A832AA92</accession>
<keyword evidence="2" id="KW-0479">Metal-binding</keyword>
<dbReference type="InterPro" id="IPR058240">
    <property type="entry name" value="rSAM_sf"/>
</dbReference>
<dbReference type="GO" id="GO:0006783">
    <property type="term" value="P:heme biosynthetic process"/>
    <property type="evidence" value="ECO:0007669"/>
    <property type="project" value="TreeGrafter"/>
</dbReference>
<dbReference type="AlphaFoldDB" id="A0A832AA92"/>
<dbReference type="PANTHER" id="PTHR11228">
    <property type="entry name" value="RADICAL SAM DOMAIN PROTEIN"/>
    <property type="match status" value="1"/>
</dbReference>
<evidence type="ECO:0000259" key="5">
    <source>
        <dbReference type="PROSITE" id="PS51918"/>
    </source>
</evidence>
<dbReference type="Pfam" id="PF13186">
    <property type="entry name" value="SPASM"/>
    <property type="match status" value="1"/>
</dbReference>
<dbReference type="SFLD" id="SFLDG01067">
    <property type="entry name" value="SPASM/twitch_domain_containing"/>
    <property type="match status" value="1"/>
</dbReference>
<keyword evidence="4" id="KW-0411">Iron-sulfur</keyword>
<dbReference type="GO" id="GO:0051536">
    <property type="term" value="F:iron-sulfur cluster binding"/>
    <property type="evidence" value="ECO:0007669"/>
    <property type="project" value="UniProtKB-KW"/>
</dbReference>
<dbReference type="SFLD" id="SFLDS00029">
    <property type="entry name" value="Radical_SAM"/>
    <property type="match status" value="1"/>
</dbReference>
<dbReference type="InterPro" id="IPR007197">
    <property type="entry name" value="rSAM"/>
</dbReference>
<name>A0A832AA92_9CREN</name>
<proteinExistence type="predicted"/>
<dbReference type="GO" id="GO:0003824">
    <property type="term" value="F:catalytic activity"/>
    <property type="evidence" value="ECO:0007669"/>
    <property type="project" value="InterPro"/>
</dbReference>
<evidence type="ECO:0000256" key="4">
    <source>
        <dbReference type="ARBA" id="ARBA00023014"/>
    </source>
</evidence>
<protein>
    <submittedName>
        <fullName evidence="6">Radical SAM protein</fullName>
    </submittedName>
</protein>
<sequence length="476" mass="53097">MSSRSSVDVVIALIRLFLGNRLVRSLLRYATNSTICYVDGAAEKRSYMHYALSRYIGSKVLCPITSRFTIDFMYMLIDVGIKILGGNRREIAEMLSDPAVRRGVECVMKGIAEYGVTIPQILPAPFLVVWNFTNICNLQCIHCYQKAGRNMEDELTLSEKLALVDHLDKAGVAAVALSGGEPTLHPDYLTIVKALAQKGIYVAVATNGWRYADIDELKKAAEAGLRYVEVSIDSAYQSKHDRFRGLEGSWNRAIKALENAVKLGINSAMAVTITKLNINEVDEILDLAQNIGVNRVIFFNYIPVGRGKEVPNLDLDPIERENFMKKIYREMKKRKNEIYITAPQYARVVLQISGGKEIAPTHYAIRGDIVTKPLAEFIGGCGAGRIYAAIQPNGDVSPCVFTPIALGNIRYISFERIWKTNKLLKMLRNRENLGLPCRICSYRCICGGCRARAYAYFGDPLAPDPGCINTLYTRII</sequence>
<dbReference type="Pfam" id="PF04055">
    <property type="entry name" value="Radical_SAM"/>
    <property type="match status" value="1"/>
</dbReference>
<dbReference type="InterPro" id="IPR013785">
    <property type="entry name" value="Aldolase_TIM"/>
</dbReference>
<dbReference type="InterPro" id="IPR050377">
    <property type="entry name" value="Radical_SAM_PqqE_MftC-like"/>
</dbReference>
<dbReference type="PANTHER" id="PTHR11228:SF7">
    <property type="entry name" value="PQQA PEPTIDE CYCLASE"/>
    <property type="match status" value="1"/>
</dbReference>
<dbReference type="SMART" id="SM00729">
    <property type="entry name" value="Elp3"/>
    <property type="match status" value="1"/>
</dbReference>
<dbReference type="GO" id="GO:0046872">
    <property type="term" value="F:metal ion binding"/>
    <property type="evidence" value="ECO:0007669"/>
    <property type="project" value="UniProtKB-KW"/>
</dbReference>
<dbReference type="CDD" id="cd21123">
    <property type="entry name" value="SPASM_MftC-like"/>
    <property type="match status" value="1"/>
</dbReference>
<dbReference type="PROSITE" id="PS51918">
    <property type="entry name" value="RADICAL_SAM"/>
    <property type="match status" value="1"/>
</dbReference>
<gene>
    <name evidence="6" type="ORF">ENT99_03570</name>
</gene>
<dbReference type="CDD" id="cd01335">
    <property type="entry name" value="Radical_SAM"/>
    <property type="match status" value="1"/>
</dbReference>
<dbReference type="NCBIfam" id="TIGR04085">
    <property type="entry name" value="rSAM_more_4Fe4S"/>
    <property type="match status" value="1"/>
</dbReference>
<dbReference type="InterPro" id="IPR023885">
    <property type="entry name" value="4Fe4S-binding_SPASM_dom"/>
</dbReference>
<feature type="domain" description="Radical SAM core" evidence="5">
    <location>
        <begin position="122"/>
        <end position="334"/>
    </location>
</feature>
<evidence type="ECO:0000256" key="2">
    <source>
        <dbReference type="ARBA" id="ARBA00022723"/>
    </source>
</evidence>
<evidence type="ECO:0000256" key="3">
    <source>
        <dbReference type="ARBA" id="ARBA00023004"/>
    </source>
</evidence>
<dbReference type="InterPro" id="IPR006638">
    <property type="entry name" value="Elp3/MiaA/NifB-like_rSAM"/>
</dbReference>
<dbReference type="SFLD" id="SFLDG01386">
    <property type="entry name" value="main_SPASM_domain-containing"/>
    <property type="match status" value="1"/>
</dbReference>
<organism evidence="6">
    <name type="scientific">Ignisphaera aggregans</name>
    <dbReference type="NCBI Taxonomy" id="334771"/>
    <lineage>
        <taxon>Archaea</taxon>
        <taxon>Thermoproteota</taxon>
        <taxon>Thermoprotei</taxon>
        <taxon>Desulfurococcales</taxon>
        <taxon>Desulfurococcaceae</taxon>
        <taxon>Ignisphaera</taxon>
    </lineage>
</organism>
<dbReference type="EMBL" id="DTAU01000065">
    <property type="protein sequence ID" value="HFQ78767.1"/>
    <property type="molecule type" value="Genomic_DNA"/>
</dbReference>
<comment type="caution">
    <text evidence="6">The sequence shown here is derived from an EMBL/GenBank/DDBJ whole genome shotgun (WGS) entry which is preliminary data.</text>
</comment>
<evidence type="ECO:0000313" key="6">
    <source>
        <dbReference type="EMBL" id="HFQ78767.1"/>
    </source>
</evidence>
<keyword evidence="3" id="KW-0408">Iron</keyword>